<name>A0A0A8Y0P0_ARUDO</name>
<reference evidence="1" key="1">
    <citation type="submission" date="2014-09" db="EMBL/GenBank/DDBJ databases">
        <authorList>
            <person name="Magalhaes I.L.F."/>
            <person name="Oliveira U."/>
            <person name="Santos F.R."/>
            <person name="Vidigal T.H.D.A."/>
            <person name="Brescovit A.D."/>
            <person name="Santos A.J."/>
        </authorList>
    </citation>
    <scope>NUCLEOTIDE SEQUENCE</scope>
    <source>
        <tissue evidence="1">Shoot tissue taken approximately 20 cm above the soil surface</tissue>
    </source>
</reference>
<sequence>MQILYTTTTTFFFARVLVFSKILCVQVP</sequence>
<evidence type="ECO:0000313" key="1">
    <source>
        <dbReference type="EMBL" id="JAD18550.1"/>
    </source>
</evidence>
<protein>
    <submittedName>
        <fullName evidence="1">Uncharacterized protein</fullName>
    </submittedName>
</protein>
<dbReference type="EMBL" id="GBRH01279345">
    <property type="protein sequence ID" value="JAD18550.1"/>
    <property type="molecule type" value="Transcribed_RNA"/>
</dbReference>
<accession>A0A0A8Y0P0</accession>
<reference evidence="1" key="2">
    <citation type="journal article" date="2015" name="Data Brief">
        <title>Shoot transcriptome of the giant reed, Arundo donax.</title>
        <authorList>
            <person name="Barrero R.A."/>
            <person name="Guerrero F.D."/>
            <person name="Moolhuijzen P."/>
            <person name="Goolsby J.A."/>
            <person name="Tidwell J."/>
            <person name="Bellgard S.E."/>
            <person name="Bellgard M.I."/>
        </authorList>
    </citation>
    <scope>NUCLEOTIDE SEQUENCE</scope>
    <source>
        <tissue evidence="1">Shoot tissue taken approximately 20 cm above the soil surface</tissue>
    </source>
</reference>
<dbReference type="AlphaFoldDB" id="A0A0A8Y0P0"/>
<proteinExistence type="predicted"/>
<organism evidence="1">
    <name type="scientific">Arundo donax</name>
    <name type="common">Giant reed</name>
    <name type="synonym">Donax arundinaceus</name>
    <dbReference type="NCBI Taxonomy" id="35708"/>
    <lineage>
        <taxon>Eukaryota</taxon>
        <taxon>Viridiplantae</taxon>
        <taxon>Streptophyta</taxon>
        <taxon>Embryophyta</taxon>
        <taxon>Tracheophyta</taxon>
        <taxon>Spermatophyta</taxon>
        <taxon>Magnoliopsida</taxon>
        <taxon>Liliopsida</taxon>
        <taxon>Poales</taxon>
        <taxon>Poaceae</taxon>
        <taxon>PACMAD clade</taxon>
        <taxon>Arundinoideae</taxon>
        <taxon>Arundineae</taxon>
        <taxon>Arundo</taxon>
    </lineage>
</organism>